<name>A0A377GEI2_9GAMM</name>
<keyword evidence="2" id="KW-1185">Reference proteome</keyword>
<accession>A0A377GEI2</accession>
<gene>
    <name evidence="1" type="ORF">NCTC11370_03082</name>
</gene>
<organism evidence="1 2">
    <name type="scientific">Fluoribacter dumoffii</name>
    <dbReference type="NCBI Taxonomy" id="463"/>
    <lineage>
        <taxon>Bacteria</taxon>
        <taxon>Pseudomonadati</taxon>
        <taxon>Pseudomonadota</taxon>
        <taxon>Gammaproteobacteria</taxon>
        <taxon>Legionellales</taxon>
        <taxon>Legionellaceae</taxon>
        <taxon>Fluoribacter</taxon>
    </lineage>
</organism>
<sequence length="43" mass="5221">MVGELTYKKSDYCDNQTWYYRQIFSPEFNYKFVPPTETLNDTS</sequence>
<dbReference type="AlphaFoldDB" id="A0A377GEI2"/>
<protein>
    <submittedName>
        <fullName evidence="1">Uncharacterized protein</fullName>
    </submittedName>
</protein>
<dbReference type="Proteomes" id="UP000254554">
    <property type="component" value="Unassembled WGS sequence"/>
</dbReference>
<proteinExistence type="predicted"/>
<evidence type="ECO:0000313" key="1">
    <source>
        <dbReference type="EMBL" id="STO22980.1"/>
    </source>
</evidence>
<dbReference type="EMBL" id="UGGT01000001">
    <property type="protein sequence ID" value="STO22980.1"/>
    <property type="molecule type" value="Genomic_DNA"/>
</dbReference>
<reference evidence="1 2" key="1">
    <citation type="submission" date="2018-06" db="EMBL/GenBank/DDBJ databases">
        <authorList>
            <consortium name="Pathogen Informatics"/>
            <person name="Doyle S."/>
        </authorList>
    </citation>
    <scope>NUCLEOTIDE SEQUENCE [LARGE SCALE GENOMIC DNA]</scope>
    <source>
        <strain evidence="1 2">NCTC11370</strain>
    </source>
</reference>
<evidence type="ECO:0000313" key="2">
    <source>
        <dbReference type="Proteomes" id="UP000254554"/>
    </source>
</evidence>